<reference evidence="2" key="1">
    <citation type="journal article" date="2022" name="Front. Microbiol.">
        <title>New perspectives on an old grouping: The genomic and phenotypic variability of Oxalobacter formigenes and the implications for calcium oxalate stone prevention.</title>
        <authorList>
            <person name="Chmiel J.A."/>
            <person name="Carr C."/>
            <person name="Stuivenberg G.A."/>
            <person name="Venema R."/>
            <person name="Chanyi R.M."/>
            <person name="Al K.F."/>
            <person name="Giguere D."/>
            <person name="Say H."/>
            <person name="Akouris P.P."/>
            <person name="Dominguez Romero S.A."/>
            <person name="Kwong A."/>
            <person name="Tai V."/>
            <person name="Koval S.F."/>
            <person name="Razvi H."/>
            <person name="Bjazevic J."/>
            <person name="Burton J.P."/>
        </authorList>
    </citation>
    <scope>NUCLEOTIDE SEQUENCE</scope>
    <source>
        <strain evidence="2">OxK</strain>
    </source>
</reference>
<feature type="compositionally biased region" description="Basic and acidic residues" evidence="1">
    <location>
        <begin position="1"/>
        <end position="16"/>
    </location>
</feature>
<accession>A0A9E9NU74</accession>
<organism evidence="2">
    <name type="scientific">Oxalobacter aliiformigenes</name>
    <dbReference type="NCBI Taxonomy" id="2946593"/>
    <lineage>
        <taxon>Bacteria</taxon>
        <taxon>Pseudomonadati</taxon>
        <taxon>Pseudomonadota</taxon>
        <taxon>Betaproteobacteria</taxon>
        <taxon>Burkholderiales</taxon>
        <taxon>Oxalobacteraceae</taxon>
        <taxon>Oxalobacter</taxon>
    </lineage>
</organism>
<feature type="region of interest" description="Disordered" evidence="1">
    <location>
        <begin position="1"/>
        <end position="36"/>
    </location>
</feature>
<evidence type="ECO:0000256" key="1">
    <source>
        <dbReference type="SAM" id="MobiDB-lite"/>
    </source>
</evidence>
<dbReference type="EMBL" id="CP098251">
    <property type="protein sequence ID" value="WAV91352.1"/>
    <property type="molecule type" value="Genomic_DNA"/>
</dbReference>
<dbReference type="RefSeq" id="WP_269316019.1">
    <property type="nucleotide sequence ID" value="NZ_CP098251.1"/>
</dbReference>
<proteinExistence type="predicted"/>
<sequence>MKVKPYIEEKARERSRANLAMTSRKTEGSHDFAEKRDMHNYAHPFLEEKAVSDDAGRTVEKLAEKANVSRGTIQRVEKIPMKKRKC</sequence>
<name>A0A9E9NU74_9BURK</name>
<feature type="compositionally biased region" description="Basic and acidic residues" evidence="1">
    <location>
        <begin position="24"/>
        <end position="36"/>
    </location>
</feature>
<evidence type="ECO:0000313" key="2">
    <source>
        <dbReference type="EMBL" id="WAV91352.1"/>
    </source>
</evidence>
<dbReference type="Proteomes" id="UP001164819">
    <property type="component" value="Chromosome"/>
</dbReference>
<gene>
    <name evidence="2" type="ORF">NB646_00880</name>
</gene>
<protein>
    <submittedName>
        <fullName evidence="2">Uncharacterized protein</fullName>
    </submittedName>
</protein>
<dbReference type="AlphaFoldDB" id="A0A9E9NU74"/>